<reference evidence="2 3" key="1">
    <citation type="submission" date="2021-11" db="EMBL/GenBank/DDBJ databases">
        <title>Black yeast isolated from Biological Soil Crust.</title>
        <authorList>
            <person name="Kurbessoian T."/>
        </authorList>
    </citation>
    <scope>NUCLEOTIDE SEQUENCE [LARGE SCALE GENOMIC DNA]</scope>
    <source>
        <strain evidence="2 3">CCFEE 5522</strain>
    </source>
</reference>
<dbReference type="EMBL" id="JAVFHQ010000083">
    <property type="protein sequence ID" value="KAK4539765.1"/>
    <property type="molecule type" value="Genomic_DNA"/>
</dbReference>
<dbReference type="Proteomes" id="UP001324427">
    <property type="component" value="Unassembled WGS sequence"/>
</dbReference>
<protein>
    <submittedName>
        <fullName evidence="2">Uncharacterized protein</fullName>
    </submittedName>
</protein>
<feature type="compositionally biased region" description="Low complexity" evidence="1">
    <location>
        <begin position="1"/>
        <end position="16"/>
    </location>
</feature>
<accession>A0AAV9J4L3</accession>
<keyword evidence="3" id="KW-1185">Reference proteome</keyword>
<gene>
    <name evidence="2" type="ORF">LTR36_010353</name>
</gene>
<evidence type="ECO:0000256" key="1">
    <source>
        <dbReference type="SAM" id="MobiDB-lite"/>
    </source>
</evidence>
<comment type="caution">
    <text evidence="2">The sequence shown here is derived from an EMBL/GenBank/DDBJ whole genome shotgun (WGS) entry which is preliminary data.</text>
</comment>
<proteinExistence type="predicted"/>
<evidence type="ECO:0000313" key="2">
    <source>
        <dbReference type="EMBL" id="KAK4539765.1"/>
    </source>
</evidence>
<organism evidence="2 3">
    <name type="scientific">Oleoguttula mirabilis</name>
    <dbReference type="NCBI Taxonomy" id="1507867"/>
    <lineage>
        <taxon>Eukaryota</taxon>
        <taxon>Fungi</taxon>
        <taxon>Dikarya</taxon>
        <taxon>Ascomycota</taxon>
        <taxon>Pezizomycotina</taxon>
        <taxon>Dothideomycetes</taxon>
        <taxon>Dothideomycetidae</taxon>
        <taxon>Mycosphaerellales</taxon>
        <taxon>Teratosphaeriaceae</taxon>
        <taxon>Oleoguttula</taxon>
    </lineage>
</organism>
<sequence>MLLASAASSNVSAAPSPDLAAQSTGVSPPLSLKPVAAPELEQQLDELLAIQSTVYG</sequence>
<feature type="non-terminal residue" evidence="2">
    <location>
        <position position="56"/>
    </location>
</feature>
<evidence type="ECO:0000313" key="3">
    <source>
        <dbReference type="Proteomes" id="UP001324427"/>
    </source>
</evidence>
<name>A0AAV9J4L3_9PEZI</name>
<dbReference type="AlphaFoldDB" id="A0AAV9J4L3"/>
<feature type="region of interest" description="Disordered" evidence="1">
    <location>
        <begin position="1"/>
        <end position="31"/>
    </location>
</feature>